<protein>
    <submittedName>
        <fullName evidence="2">Uncharacterized protein</fullName>
    </submittedName>
</protein>
<feature type="compositionally biased region" description="Basic and acidic residues" evidence="1">
    <location>
        <begin position="13"/>
        <end position="24"/>
    </location>
</feature>
<accession>A0A921T4U0</accession>
<comment type="caution">
    <text evidence="2">The sequence shown here is derived from an EMBL/GenBank/DDBJ whole genome shotgun (WGS) entry which is preliminary data.</text>
</comment>
<dbReference type="AlphaFoldDB" id="A0A921T4U0"/>
<gene>
    <name evidence="2" type="ORF">K8V30_03375</name>
</gene>
<evidence type="ECO:0000313" key="3">
    <source>
        <dbReference type="Proteomes" id="UP000700212"/>
    </source>
</evidence>
<dbReference type="EMBL" id="DYTV01000041">
    <property type="protein sequence ID" value="HJH10731.1"/>
    <property type="molecule type" value="Genomic_DNA"/>
</dbReference>
<organism evidence="2 3">
    <name type="scientific">Metalysinibacillus jejuensis</name>
    <dbReference type="NCBI Taxonomy" id="914327"/>
    <lineage>
        <taxon>Bacteria</taxon>
        <taxon>Bacillati</taxon>
        <taxon>Bacillota</taxon>
        <taxon>Bacilli</taxon>
        <taxon>Bacillales</taxon>
        <taxon>Caryophanaceae</taxon>
        <taxon>Metalysinibacillus</taxon>
    </lineage>
</organism>
<sequence>MSKQTTQPITRPQFDEYRIDEAPKPSDAYVSHSVAPQVVDVPKKKNVKRKK</sequence>
<feature type="region of interest" description="Disordered" evidence="1">
    <location>
        <begin position="1"/>
        <end position="51"/>
    </location>
</feature>
<dbReference type="Proteomes" id="UP000700212">
    <property type="component" value="Unassembled WGS sequence"/>
</dbReference>
<evidence type="ECO:0000313" key="2">
    <source>
        <dbReference type="EMBL" id="HJH10731.1"/>
    </source>
</evidence>
<proteinExistence type="predicted"/>
<evidence type="ECO:0000256" key="1">
    <source>
        <dbReference type="SAM" id="MobiDB-lite"/>
    </source>
</evidence>
<reference evidence="2" key="2">
    <citation type="submission" date="2021-09" db="EMBL/GenBank/DDBJ databases">
        <authorList>
            <person name="Gilroy R."/>
        </authorList>
    </citation>
    <scope>NUCLEOTIDE SEQUENCE</scope>
    <source>
        <strain evidence="2">CHK160-4876</strain>
    </source>
</reference>
<feature type="compositionally biased region" description="Polar residues" evidence="1">
    <location>
        <begin position="1"/>
        <end position="10"/>
    </location>
</feature>
<reference evidence="2" key="1">
    <citation type="journal article" date="2021" name="PeerJ">
        <title>Extensive microbial diversity within the chicken gut microbiome revealed by metagenomics and culture.</title>
        <authorList>
            <person name="Gilroy R."/>
            <person name="Ravi A."/>
            <person name="Getino M."/>
            <person name="Pursley I."/>
            <person name="Horton D.L."/>
            <person name="Alikhan N.F."/>
            <person name="Baker D."/>
            <person name="Gharbi K."/>
            <person name="Hall N."/>
            <person name="Watson M."/>
            <person name="Adriaenssens E.M."/>
            <person name="Foster-Nyarko E."/>
            <person name="Jarju S."/>
            <person name="Secka A."/>
            <person name="Antonio M."/>
            <person name="Oren A."/>
            <person name="Chaudhuri R.R."/>
            <person name="La Ragione R."/>
            <person name="Hildebrand F."/>
            <person name="Pallen M.J."/>
        </authorList>
    </citation>
    <scope>NUCLEOTIDE SEQUENCE</scope>
    <source>
        <strain evidence="2">CHK160-4876</strain>
    </source>
</reference>
<name>A0A921T4U0_9BACL</name>